<dbReference type="OMA" id="CEEPWNI"/>
<dbReference type="AlphaFoldDB" id="A0A3Q7JCP8"/>
<dbReference type="SUPFAM" id="SSF54160">
    <property type="entry name" value="Chromo domain-like"/>
    <property type="match status" value="1"/>
</dbReference>
<dbReference type="EnsemblPlants" id="Solyc12g062707.1.1">
    <property type="protein sequence ID" value="Solyc12g062707.1.1"/>
    <property type="gene ID" value="Solyc12g062707.1"/>
</dbReference>
<keyword evidence="3" id="KW-1185">Reference proteome</keyword>
<organism evidence="2">
    <name type="scientific">Solanum lycopersicum</name>
    <name type="common">Tomato</name>
    <name type="synonym">Lycopersicon esculentum</name>
    <dbReference type="NCBI Taxonomy" id="4081"/>
    <lineage>
        <taxon>Eukaryota</taxon>
        <taxon>Viridiplantae</taxon>
        <taxon>Streptophyta</taxon>
        <taxon>Embryophyta</taxon>
        <taxon>Tracheophyta</taxon>
        <taxon>Spermatophyta</taxon>
        <taxon>Magnoliopsida</taxon>
        <taxon>eudicotyledons</taxon>
        <taxon>Gunneridae</taxon>
        <taxon>Pentapetalae</taxon>
        <taxon>asterids</taxon>
        <taxon>lamiids</taxon>
        <taxon>Solanales</taxon>
        <taxon>Solanaceae</taxon>
        <taxon>Solanoideae</taxon>
        <taxon>Solaneae</taxon>
        <taxon>Solanum</taxon>
        <taxon>Solanum subgen. Lycopersicon</taxon>
    </lineage>
</organism>
<reference evidence="2" key="2">
    <citation type="submission" date="2019-01" db="UniProtKB">
        <authorList>
            <consortium name="EnsemblPlants"/>
        </authorList>
    </citation>
    <scope>IDENTIFICATION</scope>
    <source>
        <strain evidence="2">cv. Heinz 1706</strain>
    </source>
</reference>
<dbReference type="Gramene" id="Solyc12g062707.1.1">
    <property type="protein sequence ID" value="Solyc12g062707.1.1"/>
    <property type="gene ID" value="Solyc12g062707.1"/>
</dbReference>
<accession>A0A3Q7JCP8</accession>
<evidence type="ECO:0000313" key="2">
    <source>
        <dbReference type="EnsemblPlants" id="Solyc12g062707.1.1"/>
    </source>
</evidence>
<dbReference type="InParanoid" id="A0A3Q7JCP8"/>
<dbReference type="Proteomes" id="UP000004994">
    <property type="component" value="Chromosome 12"/>
</dbReference>
<protein>
    <recommendedName>
        <fullName evidence="1">Chromo domain-containing protein</fullName>
    </recommendedName>
</protein>
<proteinExistence type="predicted"/>
<dbReference type="InterPro" id="IPR023780">
    <property type="entry name" value="Chromo_domain"/>
</dbReference>
<reference evidence="2" key="1">
    <citation type="journal article" date="2012" name="Nature">
        <title>The tomato genome sequence provides insights into fleshy fruit evolution.</title>
        <authorList>
            <consortium name="Tomato Genome Consortium"/>
        </authorList>
    </citation>
    <scope>NUCLEOTIDE SEQUENCE [LARGE SCALE GENOMIC DNA]</scope>
    <source>
        <strain evidence="2">cv. Heinz 1706</strain>
    </source>
</reference>
<name>A0A3Q7JCP8_SOLLC</name>
<evidence type="ECO:0000259" key="1">
    <source>
        <dbReference type="Pfam" id="PF00385"/>
    </source>
</evidence>
<feature type="domain" description="Chromo" evidence="1">
    <location>
        <begin position="102"/>
        <end position="147"/>
    </location>
</feature>
<dbReference type="InterPro" id="IPR016197">
    <property type="entry name" value="Chromo-like_dom_sf"/>
</dbReference>
<sequence length="169" mass="19934">MAGDSIDEEVDRSLVTRELKIQLLKFHLHRAQQRMEALTNKGRSGRQLHVGDSVYLKIQPYRQTIVSNQSFTKLSAKFYGPYKFTHPPIVDPANPYCEEPWNILGRRMIKKGNKVVAQLLIQWKNMFEEEATWEDYHVIKTRFPSFILEDKEVSKEEVMMQIEVEESYK</sequence>
<dbReference type="Pfam" id="PF00385">
    <property type="entry name" value="Chromo"/>
    <property type="match status" value="1"/>
</dbReference>
<evidence type="ECO:0000313" key="3">
    <source>
        <dbReference type="Proteomes" id="UP000004994"/>
    </source>
</evidence>